<evidence type="ECO:0000256" key="1">
    <source>
        <dbReference type="SAM" id="MobiDB-lite"/>
    </source>
</evidence>
<name>A0ABS0K936_9ACTN</name>
<evidence type="ECO:0000313" key="3">
    <source>
        <dbReference type="Proteomes" id="UP000631791"/>
    </source>
</evidence>
<reference evidence="2 3" key="1">
    <citation type="submission" date="2020-11" db="EMBL/GenBank/DDBJ databases">
        <title>Sequencing the genomes of 1000 actinobacteria strains.</title>
        <authorList>
            <person name="Klenk H.-P."/>
        </authorList>
    </citation>
    <scope>NUCLEOTIDE SEQUENCE [LARGE SCALE GENOMIC DNA]</scope>
    <source>
        <strain evidence="2 3">DSM 101695</strain>
    </source>
</reference>
<accession>A0ABS0K936</accession>
<comment type="caution">
    <text evidence="2">The sequence shown here is derived from an EMBL/GenBank/DDBJ whole genome shotgun (WGS) entry which is preliminary data.</text>
</comment>
<dbReference type="SUPFAM" id="SSF52309">
    <property type="entry name" value="N-(deoxy)ribosyltransferase-like"/>
    <property type="match status" value="1"/>
</dbReference>
<feature type="compositionally biased region" description="Basic residues" evidence="1">
    <location>
        <begin position="38"/>
        <end position="60"/>
    </location>
</feature>
<dbReference type="Gene3D" id="3.40.50.450">
    <property type="match status" value="1"/>
</dbReference>
<organism evidence="2 3">
    <name type="scientific">Micromonospora vinacea</name>
    <dbReference type="NCBI Taxonomy" id="709878"/>
    <lineage>
        <taxon>Bacteria</taxon>
        <taxon>Bacillati</taxon>
        <taxon>Actinomycetota</taxon>
        <taxon>Actinomycetes</taxon>
        <taxon>Micromonosporales</taxon>
        <taxon>Micromonosporaceae</taxon>
        <taxon>Micromonospora</taxon>
    </lineage>
</organism>
<feature type="region of interest" description="Disordered" evidence="1">
    <location>
        <begin position="1"/>
        <end position="66"/>
    </location>
</feature>
<dbReference type="EMBL" id="JADOTY010000001">
    <property type="protein sequence ID" value="MBG6104980.1"/>
    <property type="molecule type" value="Genomic_DNA"/>
</dbReference>
<proteinExistence type="predicted"/>
<evidence type="ECO:0000313" key="2">
    <source>
        <dbReference type="EMBL" id="MBG6104980.1"/>
    </source>
</evidence>
<gene>
    <name evidence="2" type="ORF">IW249_005394</name>
</gene>
<keyword evidence="3" id="KW-1185">Reference proteome</keyword>
<dbReference type="RefSeq" id="WP_196923335.1">
    <property type="nucleotide sequence ID" value="NZ_JADOTY010000001.1"/>
</dbReference>
<protein>
    <submittedName>
        <fullName evidence="2">Uncharacterized protein</fullName>
    </submittedName>
</protein>
<sequence length="403" mass="43778">MTDQLPDVPGAQPAALEATIALPQQRAETRPATPVKKAPAKKTAAKKAPAKSARSRKTPAKKVSPTKRAAVAAAAQTIKYPRHSVEQALRIPRAIYQENAGRPATPGEAVTYAGGATISGPWNVEISSGKKYGFLEMSDGRLVLTQRARRAIAPQSDVDRVTALQEAVLAAPDISDVYNHYRGEFLPANRQFLVNALTDRFGIPPDKVDDFVKIFTDSMKSAELIDESGNQTRIIDAGRDEAHRPADGKAAPKAKVSAGTKCFVMQPFAPPLGTYYESIFKPAIEQAGLDPIRADGNIFGPGKIIDQIWRGIGSATVLIAELTTRNPNVFYELGLAHALHKPVILVSSTDEDVPFDLRHLRYIKYDKEDPFWGQKLIDKIADSIKLAISDPEAAIFPLDESPN</sequence>
<dbReference type="Proteomes" id="UP000631791">
    <property type="component" value="Unassembled WGS sequence"/>
</dbReference>